<evidence type="ECO:0000256" key="1">
    <source>
        <dbReference type="SAM" id="SignalP"/>
    </source>
</evidence>
<feature type="chain" id="PRO_5030736723" description="S9 family peptidase" evidence="1">
    <location>
        <begin position="22"/>
        <end position="389"/>
    </location>
</feature>
<evidence type="ECO:0008006" key="4">
    <source>
        <dbReference type="Google" id="ProtNLM"/>
    </source>
</evidence>
<name>A0A7Y0Q5G8_9GAMM</name>
<reference evidence="2 3" key="1">
    <citation type="submission" date="2020-04" db="EMBL/GenBank/DDBJ databases">
        <title>Thalassotalea sp. M1531, isolated from the surface of marine red alga.</title>
        <authorList>
            <person name="Pang L."/>
            <person name="Lu D.-C."/>
        </authorList>
    </citation>
    <scope>NUCLEOTIDE SEQUENCE [LARGE SCALE GENOMIC DNA]</scope>
    <source>
        <strain evidence="2 3">M1531</strain>
    </source>
</reference>
<dbReference type="Proteomes" id="UP000568664">
    <property type="component" value="Unassembled WGS sequence"/>
</dbReference>
<organism evidence="2 3">
    <name type="scientific">Thalassotalea algicola</name>
    <dbReference type="NCBI Taxonomy" id="2716224"/>
    <lineage>
        <taxon>Bacteria</taxon>
        <taxon>Pseudomonadati</taxon>
        <taxon>Pseudomonadota</taxon>
        <taxon>Gammaproteobacteria</taxon>
        <taxon>Alteromonadales</taxon>
        <taxon>Colwelliaceae</taxon>
        <taxon>Thalassotalea</taxon>
    </lineage>
</organism>
<dbReference type="EMBL" id="JABBXH010000002">
    <property type="protein sequence ID" value="NMP30994.1"/>
    <property type="molecule type" value="Genomic_DNA"/>
</dbReference>
<feature type="signal peptide" evidence="1">
    <location>
        <begin position="1"/>
        <end position="21"/>
    </location>
</feature>
<evidence type="ECO:0000313" key="3">
    <source>
        <dbReference type="Proteomes" id="UP000568664"/>
    </source>
</evidence>
<comment type="caution">
    <text evidence="2">The sequence shown here is derived from an EMBL/GenBank/DDBJ whole genome shotgun (WGS) entry which is preliminary data.</text>
</comment>
<proteinExistence type="predicted"/>
<keyword evidence="1" id="KW-0732">Signal</keyword>
<protein>
    <recommendedName>
        <fullName evidence="4">S9 family peptidase</fullName>
    </recommendedName>
</protein>
<evidence type="ECO:0000313" key="2">
    <source>
        <dbReference type="EMBL" id="NMP30994.1"/>
    </source>
</evidence>
<dbReference type="SUPFAM" id="SSF82171">
    <property type="entry name" value="DPP6 N-terminal domain-like"/>
    <property type="match status" value="1"/>
</dbReference>
<sequence length="389" mass="43693">MMLKKCCIFFAFLLLTTVSYAAPQKDTQSKQQFYNAKISPDGRHLAVLMDVKGKRTLAFLDAKTMSIVGGAKLPRLSEVGEFFWGNSERVVMKVLKKEAWRPEPIYYGELFAVNIDGTKGEMIYGYRNLYERQARGAGSKFKKKKRLDGSAEIIDLLPNDERAILISSTLWAEGTHPSDTHWVDHGSRLASVYKLDIYNGQISTKRIAGGPVPYTTFMTDATGKLKASYGKDKQNEFYLKNEDGWQQVPSSMLGNNFTPLAINHSGDKLFALTNKATSTQLYTLNLANQEYTITSPDSELDIESANITLDGHDVYALLTKQAPIEYIVLNQDSMEAKIFSSLLNVFKNQEVTIVSKSNDDTQFVVKTTTGDNHKFYLYNLTTNKLMPLS</sequence>
<gene>
    <name evidence="2" type="ORF">HII17_05395</name>
</gene>
<dbReference type="RefSeq" id="WP_169074344.1">
    <property type="nucleotide sequence ID" value="NZ_JABBXH010000002.1"/>
</dbReference>
<accession>A0A7Y0Q5G8</accession>
<dbReference type="AlphaFoldDB" id="A0A7Y0Q5G8"/>
<keyword evidence="3" id="KW-1185">Reference proteome</keyword>